<dbReference type="InterPro" id="IPR001031">
    <property type="entry name" value="Thioesterase"/>
</dbReference>
<keyword evidence="4" id="KW-1185">Reference proteome</keyword>
<dbReference type="EMBL" id="FO082820">
    <property type="protein sequence ID" value="CCF19613.1"/>
    <property type="molecule type" value="Genomic_DNA"/>
</dbReference>
<dbReference type="InterPro" id="IPR006311">
    <property type="entry name" value="TAT_signal"/>
</dbReference>
<dbReference type="STRING" id="1125847.NT26_1889"/>
<dbReference type="PROSITE" id="PS51318">
    <property type="entry name" value="TAT"/>
    <property type="match status" value="1"/>
</dbReference>
<keyword evidence="1" id="KW-0732">Signal</keyword>
<dbReference type="KEGG" id="rht:NT26_1889"/>
<evidence type="ECO:0000259" key="2">
    <source>
        <dbReference type="Pfam" id="PF00975"/>
    </source>
</evidence>
<feature type="chain" id="PRO_5003946634" description="Thioesterase domain-containing protein" evidence="1">
    <location>
        <begin position="21"/>
        <end position="209"/>
    </location>
</feature>
<evidence type="ECO:0000313" key="4">
    <source>
        <dbReference type="Proteomes" id="UP000010792"/>
    </source>
</evidence>
<sequence length="209" mass="22420">MRQLMLSRRSLISTASVLLAATTLPPEATAKKRPPPPAGQVYLFRGLADIFSTGLNTLGKQLTAEGVDAQVLSLPNAARFAKEIADRYRKSKRARPIILIGHSLGADVTFSIATALQPLKIPVGLIISFDPTGKGPVPSNVRKTINFYTGGGNMWAPVVPAPGFRGDLANINVRQGEAAVKGIGHFNIEKSPELHARAIKEVKAALRRR</sequence>
<evidence type="ECO:0000313" key="3">
    <source>
        <dbReference type="EMBL" id="CCF19613.1"/>
    </source>
</evidence>
<gene>
    <name evidence="3" type="ORF">NT26_1889</name>
</gene>
<organism evidence="3 4">
    <name type="scientific">Pseudorhizobium banfieldiae</name>
    <dbReference type="NCBI Taxonomy" id="1125847"/>
    <lineage>
        <taxon>Bacteria</taxon>
        <taxon>Pseudomonadati</taxon>
        <taxon>Pseudomonadota</taxon>
        <taxon>Alphaproteobacteria</taxon>
        <taxon>Hyphomicrobiales</taxon>
        <taxon>Rhizobiaceae</taxon>
        <taxon>Rhizobium/Agrobacterium group</taxon>
        <taxon>Pseudorhizobium</taxon>
    </lineage>
</organism>
<feature type="domain" description="Thioesterase" evidence="2">
    <location>
        <begin position="35"/>
        <end position="130"/>
    </location>
</feature>
<proteinExistence type="predicted"/>
<dbReference type="AlphaFoldDB" id="L0NEU4"/>
<protein>
    <recommendedName>
        <fullName evidence="2">Thioesterase domain-containing protein</fullName>
    </recommendedName>
</protein>
<dbReference type="Proteomes" id="UP000010792">
    <property type="component" value="Chromosome"/>
</dbReference>
<dbReference type="Pfam" id="PF00975">
    <property type="entry name" value="Thioesterase"/>
    <property type="match status" value="1"/>
</dbReference>
<dbReference type="SUPFAM" id="SSF53474">
    <property type="entry name" value="alpha/beta-Hydrolases"/>
    <property type="match status" value="1"/>
</dbReference>
<reference evidence="3 4" key="1">
    <citation type="journal article" date="2013" name="Genome Biol. Evol.">
        <title>Life in an arsenic-containing gold mine: genome and physiology of the autotrophic arsenite-oxidizing bacterium rhizobium sp. NT-26.</title>
        <authorList>
            <person name="Andres J."/>
            <person name="Arsene-Ploetze F."/>
            <person name="Barbe V."/>
            <person name="Brochier-Armanet C."/>
            <person name="Cleiss-Arnold J."/>
            <person name="Coppee J.Y."/>
            <person name="Dillies M.A."/>
            <person name="Geist"/>
            <person name="L"/>
            <person name="Joublin A."/>
            <person name="Koechler S."/>
            <person name="Lassalle F."/>
            <person name="Marchal M."/>
            <person name="Medigue C."/>
            <person name="Muller D."/>
            <person name="Nesme X."/>
            <person name="Plewniak F."/>
            <person name="Proux C."/>
            <person name="Ramirez-Bahena M.H."/>
            <person name="Schenowitz C."/>
            <person name="Sismeiro O."/>
            <person name="Vallenet D."/>
            <person name="Santini J.M."/>
            <person name="Bertin P.N."/>
        </authorList>
    </citation>
    <scope>NUCLEOTIDE SEQUENCE [LARGE SCALE GENOMIC DNA]</scope>
    <source>
        <strain evidence="3 4">NT-26</strain>
    </source>
</reference>
<evidence type="ECO:0000256" key="1">
    <source>
        <dbReference type="SAM" id="SignalP"/>
    </source>
</evidence>
<accession>L0NEU4</accession>
<name>L0NEU4_9HYPH</name>
<dbReference type="Gene3D" id="3.40.50.1820">
    <property type="entry name" value="alpha/beta hydrolase"/>
    <property type="match status" value="1"/>
</dbReference>
<dbReference type="InterPro" id="IPR029058">
    <property type="entry name" value="AB_hydrolase_fold"/>
</dbReference>
<feature type="signal peptide" evidence="1">
    <location>
        <begin position="1"/>
        <end position="20"/>
    </location>
</feature>